<dbReference type="InterPro" id="IPR013830">
    <property type="entry name" value="SGNH_hydro"/>
</dbReference>
<dbReference type="RefSeq" id="WP_012931645.1">
    <property type="nucleotide sequence ID" value="NC_013739.1"/>
</dbReference>
<dbReference type="SUPFAM" id="SSF52266">
    <property type="entry name" value="SGNH hydrolase"/>
    <property type="match status" value="1"/>
</dbReference>
<evidence type="ECO:0000313" key="3">
    <source>
        <dbReference type="Proteomes" id="UP000008229"/>
    </source>
</evidence>
<organism evidence="2 3">
    <name type="scientific">Conexibacter woesei (strain DSM 14684 / CCUG 47730 / CIP 108061 / JCM 11494 / NBRC 100937 / ID131577)</name>
    <dbReference type="NCBI Taxonomy" id="469383"/>
    <lineage>
        <taxon>Bacteria</taxon>
        <taxon>Bacillati</taxon>
        <taxon>Actinomycetota</taxon>
        <taxon>Thermoleophilia</taxon>
        <taxon>Solirubrobacterales</taxon>
        <taxon>Conexibacteraceae</taxon>
        <taxon>Conexibacter</taxon>
    </lineage>
</organism>
<gene>
    <name evidence="2" type="ordered locus">Cwoe_0156</name>
</gene>
<dbReference type="eggNOG" id="COG2755">
    <property type="taxonomic scope" value="Bacteria"/>
</dbReference>
<dbReference type="OrthoDB" id="3474033at2"/>
<dbReference type="PANTHER" id="PTHR43784:SF2">
    <property type="entry name" value="GDSL-LIKE LIPASE_ACYLHYDROLASE, PUTATIVE (AFU_ORTHOLOGUE AFUA_2G00820)-RELATED"/>
    <property type="match status" value="1"/>
</dbReference>
<evidence type="ECO:0000313" key="2">
    <source>
        <dbReference type="EMBL" id="ADB48592.1"/>
    </source>
</evidence>
<protein>
    <submittedName>
        <fullName evidence="2">Lipolytic protein G-D-S-L family</fullName>
    </submittedName>
</protein>
<dbReference type="AlphaFoldDB" id="D3F514"/>
<dbReference type="STRING" id="469383.Cwoe_0156"/>
<evidence type="ECO:0000259" key="1">
    <source>
        <dbReference type="Pfam" id="PF13472"/>
    </source>
</evidence>
<dbReference type="Pfam" id="PF13472">
    <property type="entry name" value="Lipase_GDSL_2"/>
    <property type="match status" value="1"/>
</dbReference>
<dbReference type="KEGG" id="cwo:Cwoe_0156"/>
<sequence>MTTYPNELADPDVLGGHEEHALLRGAPWRRFAVLGDSVAAGVGERVDGYLALTWAERVARGLRSHHPGLAYLNLGVRDLRAQQVRETQLAPALTFAPDLAAVIAGGNDLLSRRFDPDAVARELEAIVAPLRDVGAEVFMFRLLDITLAIDVPEPYGTRLSERLAALNDATSAVAERQQALVVAGAAHTRAADPPMYSSDLMHLNLRGQAVIGSEAIRELSRVLAPPVEGEPLGLRPRVPSEELAQGLVLPAVESGG</sequence>
<dbReference type="InterPro" id="IPR053140">
    <property type="entry name" value="GDSL_Rv0518-like"/>
</dbReference>
<dbReference type="EMBL" id="CP001854">
    <property type="protein sequence ID" value="ADB48592.1"/>
    <property type="molecule type" value="Genomic_DNA"/>
</dbReference>
<feature type="domain" description="SGNH hydrolase-type esterase" evidence="1">
    <location>
        <begin position="33"/>
        <end position="209"/>
    </location>
</feature>
<reference evidence="2 3" key="1">
    <citation type="journal article" date="2010" name="Stand. Genomic Sci.">
        <title>Complete genome sequence of Conexibacter woesei type strain (ID131577).</title>
        <authorList>
            <person name="Pukall R."/>
            <person name="Lapidus A."/>
            <person name="Glavina Del Rio T."/>
            <person name="Copeland A."/>
            <person name="Tice H."/>
            <person name="Cheng J.-F."/>
            <person name="Lucas S."/>
            <person name="Chen F."/>
            <person name="Nolan M."/>
            <person name="Bruce D."/>
            <person name="Goodwin L."/>
            <person name="Pitluck S."/>
            <person name="Mavromatis K."/>
            <person name="Ivanova N."/>
            <person name="Ovchinnikova G."/>
            <person name="Pati A."/>
            <person name="Chen A."/>
            <person name="Palaniappan K."/>
            <person name="Land M."/>
            <person name="Hauser L."/>
            <person name="Chang Y.-J."/>
            <person name="Jeffries C.D."/>
            <person name="Chain P."/>
            <person name="Meincke L."/>
            <person name="Sims D."/>
            <person name="Brettin T."/>
            <person name="Detter J.C."/>
            <person name="Rohde M."/>
            <person name="Goeker M."/>
            <person name="Bristow J."/>
            <person name="Eisen J.A."/>
            <person name="Markowitz V."/>
            <person name="Kyrpides N.C."/>
            <person name="Klenk H.-P."/>
            <person name="Hugenholtz P."/>
        </authorList>
    </citation>
    <scope>NUCLEOTIDE SEQUENCE [LARGE SCALE GENOMIC DNA]</scope>
    <source>
        <strain evidence="3">DSM 14684 / CIP 108061 / JCM 11494 / NBRC 100937 / ID131577</strain>
    </source>
</reference>
<proteinExistence type="predicted"/>
<accession>D3F514</accession>
<dbReference type="PANTHER" id="PTHR43784">
    <property type="entry name" value="GDSL-LIKE LIPASE/ACYLHYDROLASE, PUTATIVE (AFU_ORTHOLOGUE AFUA_2G00820)-RELATED"/>
    <property type="match status" value="1"/>
</dbReference>
<dbReference type="HOGENOM" id="CLU_069365_2_0_11"/>
<reference evidence="3" key="2">
    <citation type="submission" date="2010-01" db="EMBL/GenBank/DDBJ databases">
        <title>The complete genome of Conexibacter woesei DSM 14684.</title>
        <authorList>
            <consortium name="US DOE Joint Genome Institute (JGI-PGF)"/>
            <person name="Lucas S."/>
            <person name="Copeland A."/>
            <person name="Lapidus A."/>
            <person name="Glavina del Rio T."/>
            <person name="Dalin E."/>
            <person name="Tice H."/>
            <person name="Bruce D."/>
            <person name="Goodwin L."/>
            <person name="Pitluck S."/>
            <person name="Kyrpides N."/>
            <person name="Mavromatis K."/>
            <person name="Ivanova N."/>
            <person name="Mikhailova N."/>
            <person name="Chertkov O."/>
            <person name="Brettin T."/>
            <person name="Detter J.C."/>
            <person name="Han C."/>
            <person name="Larimer F."/>
            <person name="Land M."/>
            <person name="Hauser L."/>
            <person name="Markowitz V."/>
            <person name="Cheng J.-F."/>
            <person name="Hugenholtz P."/>
            <person name="Woyke T."/>
            <person name="Wu D."/>
            <person name="Pukall R."/>
            <person name="Steenblock K."/>
            <person name="Schneider S."/>
            <person name="Klenk H.-P."/>
            <person name="Eisen J.A."/>
        </authorList>
    </citation>
    <scope>NUCLEOTIDE SEQUENCE [LARGE SCALE GENOMIC DNA]</scope>
    <source>
        <strain evidence="3">DSM 14684 / CIP 108061 / JCM 11494 / NBRC 100937 / ID131577</strain>
    </source>
</reference>
<dbReference type="Proteomes" id="UP000008229">
    <property type="component" value="Chromosome"/>
</dbReference>
<keyword evidence="3" id="KW-1185">Reference proteome</keyword>
<dbReference type="Gene3D" id="3.40.50.1110">
    <property type="entry name" value="SGNH hydrolase"/>
    <property type="match status" value="1"/>
</dbReference>
<dbReference type="CDD" id="cd01832">
    <property type="entry name" value="SGNH_hydrolase_like_1"/>
    <property type="match status" value="1"/>
</dbReference>
<name>D3F514_CONWI</name>
<dbReference type="InterPro" id="IPR036514">
    <property type="entry name" value="SGNH_hydro_sf"/>
</dbReference>